<proteinExistence type="predicted"/>
<protein>
    <submittedName>
        <fullName evidence="2">Alpha-E domain-containing protein</fullName>
    </submittedName>
</protein>
<dbReference type="InterPro" id="IPR051680">
    <property type="entry name" value="ATP-dep_Glu-Cys_Ligase-2"/>
</dbReference>
<evidence type="ECO:0000259" key="1">
    <source>
        <dbReference type="Pfam" id="PF04168"/>
    </source>
</evidence>
<dbReference type="Pfam" id="PF04168">
    <property type="entry name" value="Alpha-E"/>
    <property type="match status" value="1"/>
</dbReference>
<accession>A0ABS7ZPI8</accession>
<dbReference type="InterPro" id="IPR007296">
    <property type="entry name" value="DUF403"/>
</dbReference>
<comment type="caution">
    <text evidence="2">The sequence shown here is derived from an EMBL/GenBank/DDBJ whole genome shotgun (WGS) entry which is preliminary data.</text>
</comment>
<organism evidence="2 3">
    <name type="scientific">Thalassolituus marinus</name>
    <dbReference type="NCBI Taxonomy" id="671053"/>
    <lineage>
        <taxon>Bacteria</taxon>
        <taxon>Pseudomonadati</taxon>
        <taxon>Pseudomonadota</taxon>
        <taxon>Gammaproteobacteria</taxon>
        <taxon>Oceanospirillales</taxon>
        <taxon>Oceanospirillaceae</taxon>
        <taxon>Thalassolituus</taxon>
    </lineage>
</organism>
<dbReference type="Proteomes" id="UP000714380">
    <property type="component" value="Unassembled WGS sequence"/>
</dbReference>
<sequence>MLSKVAERVYWAARYLERAESTARILTIYDKLLFDLPRRVNLGWYNLIVINSLEADFNERYSVRDERNVVKFLLGDESNPSSLVSSMKAVRENIRTTRDVIPPETWELVNELTMYVQDNLAQGISRSNRYEFLDNVIKACQQIVGLWYVNMPRDAAWEMLLLGQNLERADSTTRNLDAGVAAIMQVEDDDFAVNARQIIWGNVLRSLNAEQPFRRATRSSVKGPLVVSYLIGDEFFPRSLHYCVAEMMDVAGRLPHSKEVMSGLKSLLNDLPGSEEPEEVGSEFRDMLNDIQVALGDLHASFSKTWFMSEPL</sequence>
<evidence type="ECO:0000313" key="2">
    <source>
        <dbReference type="EMBL" id="MCA6062270.1"/>
    </source>
</evidence>
<dbReference type="EMBL" id="JAEDAH010000006">
    <property type="protein sequence ID" value="MCA6062270.1"/>
    <property type="molecule type" value="Genomic_DNA"/>
</dbReference>
<evidence type="ECO:0000313" key="3">
    <source>
        <dbReference type="Proteomes" id="UP000714380"/>
    </source>
</evidence>
<dbReference type="PANTHER" id="PTHR34595">
    <property type="entry name" value="BLR5612 PROTEIN"/>
    <property type="match status" value="1"/>
</dbReference>
<keyword evidence="3" id="KW-1185">Reference proteome</keyword>
<dbReference type="RefSeq" id="WP_225671062.1">
    <property type="nucleotide sequence ID" value="NZ_JAEDAH010000006.1"/>
</dbReference>
<reference evidence="2 3" key="1">
    <citation type="submission" date="2020-12" db="EMBL/GenBank/DDBJ databases">
        <title>Novel Thalassolituus-related marine hydrocarbonoclastic bacteria mediated algae-derived hydrocarbons mineralization in twilight zone of the northern South China Sea.</title>
        <authorList>
            <person name="Dong C."/>
        </authorList>
    </citation>
    <scope>NUCLEOTIDE SEQUENCE [LARGE SCALE GENOMIC DNA]</scope>
    <source>
        <strain evidence="2 3">IMCC1826</strain>
    </source>
</reference>
<dbReference type="PANTHER" id="PTHR34595:SF7">
    <property type="entry name" value="SLL1039 PROTEIN"/>
    <property type="match status" value="1"/>
</dbReference>
<feature type="domain" description="DUF403" evidence="1">
    <location>
        <begin position="1"/>
        <end position="307"/>
    </location>
</feature>
<name>A0ABS7ZPI8_9GAMM</name>
<gene>
    <name evidence="2" type="ORF">I9W95_01480</name>
</gene>